<dbReference type="InterPro" id="IPR011990">
    <property type="entry name" value="TPR-like_helical_dom_sf"/>
</dbReference>
<keyword evidence="3" id="KW-1185">Reference proteome</keyword>
<keyword evidence="1" id="KW-0812">Transmembrane</keyword>
<dbReference type="AlphaFoldDB" id="A0A918KA04"/>
<dbReference type="SUPFAM" id="SSF81901">
    <property type="entry name" value="HCP-like"/>
    <property type="match status" value="1"/>
</dbReference>
<dbReference type="Proteomes" id="UP000600865">
    <property type="component" value="Unassembled WGS sequence"/>
</dbReference>
<evidence type="ECO:0008006" key="4">
    <source>
        <dbReference type="Google" id="ProtNLM"/>
    </source>
</evidence>
<sequence>MKFLSKHNLKAATFKYTPLLLGLRVPGFIRIHFKYMRASLITWFVLFIAPFVMGVVSLSIICEKILEVQAGRIQLFLVSLFIIALAFFFAERNRKFRRIYVIAIPTMVVANGLFHLFFIDMFSFGSLLKFAILAALPAWWLGHHATGKGYRLLSNGADKDYRPGRDLYMDGQYEAAFIRLELAARRGHMKSLYLLGDAHEHGKGREKDRIKAAKFYDKSGRKGYGKANRAFETLFASFSPEEKDAYEAVLADVTVSELL</sequence>
<comment type="caution">
    <text evidence="2">The sequence shown here is derived from an EMBL/GenBank/DDBJ whole genome shotgun (WGS) entry which is preliminary data.</text>
</comment>
<feature type="transmembrane region" description="Helical" evidence="1">
    <location>
        <begin position="40"/>
        <end position="61"/>
    </location>
</feature>
<dbReference type="SMART" id="SM00671">
    <property type="entry name" value="SEL1"/>
    <property type="match status" value="1"/>
</dbReference>
<protein>
    <recommendedName>
        <fullName evidence="4">Sel1 repeat family protein</fullName>
    </recommendedName>
</protein>
<name>A0A918KA04_9PROT</name>
<proteinExistence type="predicted"/>
<accession>A0A918KA04</accession>
<feature type="transmembrane region" description="Helical" evidence="1">
    <location>
        <begin position="99"/>
        <end position="118"/>
    </location>
</feature>
<dbReference type="InterPro" id="IPR006597">
    <property type="entry name" value="Sel1-like"/>
</dbReference>
<dbReference type="RefSeq" id="WP_189579697.1">
    <property type="nucleotide sequence ID" value="NZ_BMYV01000001.1"/>
</dbReference>
<gene>
    <name evidence="2" type="ORF">GCM10011309_00300</name>
</gene>
<evidence type="ECO:0000256" key="1">
    <source>
        <dbReference type="SAM" id="Phobius"/>
    </source>
</evidence>
<evidence type="ECO:0000313" key="3">
    <source>
        <dbReference type="Proteomes" id="UP000600865"/>
    </source>
</evidence>
<keyword evidence="1" id="KW-1133">Transmembrane helix</keyword>
<organism evidence="2 3">
    <name type="scientific">Litorimonas cladophorae</name>
    <dbReference type="NCBI Taxonomy" id="1220491"/>
    <lineage>
        <taxon>Bacteria</taxon>
        <taxon>Pseudomonadati</taxon>
        <taxon>Pseudomonadota</taxon>
        <taxon>Alphaproteobacteria</taxon>
        <taxon>Maricaulales</taxon>
        <taxon>Robiginitomaculaceae</taxon>
    </lineage>
</organism>
<reference evidence="2 3" key="1">
    <citation type="journal article" date="2014" name="Int. J. Syst. Evol. Microbiol.">
        <title>Complete genome sequence of Corynebacterium casei LMG S-19264T (=DSM 44701T), isolated from a smear-ripened cheese.</title>
        <authorList>
            <consortium name="US DOE Joint Genome Institute (JGI-PGF)"/>
            <person name="Walter F."/>
            <person name="Albersmeier A."/>
            <person name="Kalinowski J."/>
            <person name="Ruckert C."/>
        </authorList>
    </citation>
    <scope>NUCLEOTIDE SEQUENCE [LARGE SCALE GENOMIC DNA]</scope>
    <source>
        <strain evidence="2 3">KCTC 23968</strain>
    </source>
</reference>
<evidence type="ECO:0000313" key="2">
    <source>
        <dbReference type="EMBL" id="GGX55629.1"/>
    </source>
</evidence>
<dbReference type="EMBL" id="BMYV01000001">
    <property type="protein sequence ID" value="GGX55629.1"/>
    <property type="molecule type" value="Genomic_DNA"/>
</dbReference>
<dbReference type="Gene3D" id="1.25.40.10">
    <property type="entry name" value="Tetratricopeptide repeat domain"/>
    <property type="match status" value="1"/>
</dbReference>
<keyword evidence="1" id="KW-0472">Membrane</keyword>
<feature type="transmembrane region" description="Helical" evidence="1">
    <location>
        <begin position="73"/>
        <end position="90"/>
    </location>
</feature>